<keyword evidence="2" id="KW-1185">Reference proteome</keyword>
<protein>
    <submittedName>
        <fullName evidence="1">Uncharacterized protein</fullName>
    </submittedName>
</protein>
<dbReference type="AlphaFoldDB" id="A0A4D7BLA5"/>
<dbReference type="KEGG" id="pstg:E8M01_32365"/>
<dbReference type="RefSeq" id="WP_136963931.1">
    <property type="nucleotide sequence ID" value="NZ_CP039690.1"/>
</dbReference>
<accession>A0A4D7BLA5</accession>
<proteinExistence type="predicted"/>
<dbReference type="Proteomes" id="UP000298781">
    <property type="component" value="Chromosome"/>
</dbReference>
<dbReference type="EMBL" id="CP039690">
    <property type="protein sequence ID" value="QCI68512.1"/>
    <property type="molecule type" value="Genomic_DNA"/>
</dbReference>
<sequence length="84" mass="8690">MPDPVDDIATRSFPPAVVQAMREAYREACSELGLGPEQTDQHRAIAAAILHMVGADEIDQDALVKTAVAAGKAAAPPAAEPDPA</sequence>
<evidence type="ECO:0000313" key="1">
    <source>
        <dbReference type="EMBL" id="QCI68512.1"/>
    </source>
</evidence>
<gene>
    <name evidence="1" type="ORF">E8M01_32365</name>
</gene>
<name>A0A4D7BLA5_9HYPH</name>
<evidence type="ECO:0000313" key="2">
    <source>
        <dbReference type="Proteomes" id="UP000298781"/>
    </source>
</evidence>
<reference evidence="1 2" key="1">
    <citation type="submission" date="2019-04" db="EMBL/GenBank/DDBJ databases">
        <title>Phreatobacter aquaticus sp. nov.</title>
        <authorList>
            <person name="Choi A."/>
        </authorList>
    </citation>
    <scope>NUCLEOTIDE SEQUENCE [LARGE SCALE GENOMIC DNA]</scope>
    <source>
        <strain evidence="1 2">KCTC 52518</strain>
    </source>
</reference>
<organism evidence="1 2">
    <name type="scientific">Phreatobacter stygius</name>
    <dbReference type="NCBI Taxonomy" id="1940610"/>
    <lineage>
        <taxon>Bacteria</taxon>
        <taxon>Pseudomonadati</taxon>
        <taxon>Pseudomonadota</taxon>
        <taxon>Alphaproteobacteria</taxon>
        <taxon>Hyphomicrobiales</taxon>
        <taxon>Phreatobacteraceae</taxon>
        <taxon>Phreatobacter</taxon>
    </lineage>
</organism>